<dbReference type="InParanoid" id="E3N777"/>
<proteinExistence type="predicted"/>
<dbReference type="PANTHER" id="PTHR21503">
    <property type="entry name" value="F-BOX-CONTAINING HYPOTHETICAL PROTEIN C.ELEGANS"/>
    <property type="match status" value="1"/>
</dbReference>
<dbReference type="EMBL" id="DS268546">
    <property type="protein sequence ID" value="EFO88440.1"/>
    <property type="molecule type" value="Genomic_DNA"/>
</dbReference>
<dbReference type="Proteomes" id="UP000008281">
    <property type="component" value="Unassembled WGS sequence"/>
</dbReference>
<reference evidence="1" key="1">
    <citation type="submission" date="2007-07" db="EMBL/GenBank/DDBJ databases">
        <title>PCAP assembly of the Caenorhabditis remanei genome.</title>
        <authorList>
            <consortium name="The Caenorhabditis remanei Sequencing Consortium"/>
            <person name="Wilson R.K."/>
        </authorList>
    </citation>
    <scope>NUCLEOTIDE SEQUENCE [LARGE SCALE GENOMIC DNA]</scope>
    <source>
        <strain evidence="1">PB4641</strain>
    </source>
</reference>
<sequence length="397" mass="47137">MSSEFPLFLLPMIVFNNTLKLMTPFELVAISLCSKKSKMICKSARSQLQCKNSTKEFTLKFSLSKEIRLKFDYYPSLEWVFKLECFPKIDNVPPKKNILRKFFSIFRNNHRESQTPSYTRVANNLFINTWIPTEDDTTSEQSLQLFTTEEFQTSNINLFIQYLSDVFNIPLVNIELHFQDFIREENERIIDFYCRDQDEKSTVRSLTLIGKYWNTPEDDEVVDSLLRRQEAQIKLNLFMKPTDDFKYQAEHFRNKLNFLKVQFAHWISFQQFLEIDFYVVTLLNSTFKTSHLKLFFEKWSSGWTPKWRVATIEYAETIKIDECVNELSVMGSFSNIQVQREEMLKNLSNEESKTTQYYLRRPDGMVGVASMESETFGGFYIFTIAELNIKFFPHLYN</sequence>
<name>E3N777_CAERE</name>
<evidence type="ECO:0000313" key="1">
    <source>
        <dbReference type="EMBL" id="EFO88440.1"/>
    </source>
</evidence>
<protein>
    <recommendedName>
        <fullName evidence="3">F-box domain-containing protein</fullName>
    </recommendedName>
</protein>
<accession>E3N777</accession>
<dbReference type="HOGENOM" id="CLU_036540_0_0_1"/>
<keyword evidence="2" id="KW-1185">Reference proteome</keyword>
<dbReference type="PANTHER" id="PTHR21503:SF31">
    <property type="entry name" value="F-BOX DOMAIN-CONTAINING PROTEIN"/>
    <property type="match status" value="1"/>
</dbReference>
<evidence type="ECO:0000313" key="2">
    <source>
        <dbReference type="Proteomes" id="UP000008281"/>
    </source>
</evidence>
<dbReference type="AlphaFoldDB" id="E3N777"/>
<organism evidence="2">
    <name type="scientific">Caenorhabditis remanei</name>
    <name type="common">Caenorhabditis vulgaris</name>
    <dbReference type="NCBI Taxonomy" id="31234"/>
    <lineage>
        <taxon>Eukaryota</taxon>
        <taxon>Metazoa</taxon>
        <taxon>Ecdysozoa</taxon>
        <taxon>Nematoda</taxon>
        <taxon>Chromadorea</taxon>
        <taxon>Rhabditida</taxon>
        <taxon>Rhabditina</taxon>
        <taxon>Rhabditomorpha</taxon>
        <taxon>Rhabditoidea</taxon>
        <taxon>Rhabditidae</taxon>
        <taxon>Peloderinae</taxon>
        <taxon>Caenorhabditis</taxon>
    </lineage>
</organism>
<gene>
    <name evidence="1" type="ORF">CRE_10551</name>
</gene>
<evidence type="ECO:0008006" key="3">
    <source>
        <dbReference type="Google" id="ProtNLM"/>
    </source>
</evidence>